<sequence length="137" mass="14409">MPFARISFKLPSPSRGSVCLRGTTPSPFSYPSQFPQKCLPCLRRRIGQALQPASNASRSVTSRRTKLDGAPLQRNQSGIGASATRGGGGGFCLSVCLAPDLDADRQQYWGQISLVKDPVTQAARLGPGSVCDDASGA</sequence>
<comment type="caution">
    <text evidence="2">The sequence shown here is derived from an EMBL/GenBank/DDBJ whole genome shotgun (WGS) entry which is preliminary data.</text>
</comment>
<reference evidence="2 3" key="1">
    <citation type="journal article" date="2023" name="Sci. Data">
        <title>Genome assembly of the Korean intertidal mud-creeper Batillaria attramentaria.</title>
        <authorList>
            <person name="Patra A.K."/>
            <person name="Ho P.T."/>
            <person name="Jun S."/>
            <person name="Lee S.J."/>
            <person name="Kim Y."/>
            <person name="Won Y.J."/>
        </authorList>
    </citation>
    <scope>NUCLEOTIDE SEQUENCE [LARGE SCALE GENOMIC DNA]</scope>
    <source>
        <strain evidence="2">Wonlab-2016</strain>
    </source>
</reference>
<dbReference type="AlphaFoldDB" id="A0ABD0M169"/>
<accession>A0ABD0M169</accession>
<evidence type="ECO:0000313" key="3">
    <source>
        <dbReference type="Proteomes" id="UP001519460"/>
    </source>
</evidence>
<feature type="region of interest" description="Disordered" evidence="1">
    <location>
        <begin position="50"/>
        <end position="87"/>
    </location>
</feature>
<keyword evidence="3" id="KW-1185">Reference proteome</keyword>
<organism evidence="2 3">
    <name type="scientific">Batillaria attramentaria</name>
    <dbReference type="NCBI Taxonomy" id="370345"/>
    <lineage>
        <taxon>Eukaryota</taxon>
        <taxon>Metazoa</taxon>
        <taxon>Spiralia</taxon>
        <taxon>Lophotrochozoa</taxon>
        <taxon>Mollusca</taxon>
        <taxon>Gastropoda</taxon>
        <taxon>Caenogastropoda</taxon>
        <taxon>Sorbeoconcha</taxon>
        <taxon>Cerithioidea</taxon>
        <taxon>Batillariidae</taxon>
        <taxon>Batillaria</taxon>
    </lineage>
</organism>
<protein>
    <submittedName>
        <fullName evidence="2">Uncharacterized protein</fullName>
    </submittedName>
</protein>
<evidence type="ECO:0000313" key="2">
    <source>
        <dbReference type="EMBL" id="KAK7505275.1"/>
    </source>
</evidence>
<proteinExistence type="predicted"/>
<gene>
    <name evidence="2" type="ORF">BaRGS_00003437</name>
</gene>
<name>A0ABD0M169_9CAEN</name>
<dbReference type="Proteomes" id="UP001519460">
    <property type="component" value="Unassembled WGS sequence"/>
</dbReference>
<evidence type="ECO:0000256" key="1">
    <source>
        <dbReference type="SAM" id="MobiDB-lite"/>
    </source>
</evidence>
<dbReference type="EMBL" id="JACVVK020000011">
    <property type="protein sequence ID" value="KAK7505275.1"/>
    <property type="molecule type" value="Genomic_DNA"/>
</dbReference>
<feature type="compositionally biased region" description="Polar residues" evidence="1">
    <location>
        <begin position="51"/>
        <end position="62"/>
    </location>
</feature>